<gene>
    <name evidence="2" type="ORF">C5F46_14265</name>
</gene>
<dbReference type="OrthoDB" id="9809312at2"/>
<evidence type="ECO:0000313" key="2">
    <source>
        <dbReference type="EMBL" id="PTE14932.1"/>
    </source>
</evidence>
<dbReference type="AlphaFoldDB" id="A0A2T4JAK7"/>
<accession>A0A2T4JAK7</accession>
<evidence type="ECO:0000259" key="1">
    <source>
        <dbReference type="Pfam" id="PF02036"/>
    </source>
</evidence>
<dbReference type="Gene3D" id="3.30.1050.10">
    <property type="entry name" value="SCP2 sterol-binding domain"/>
    <property type="match status" value="1"/>
</dbReference>
<feature type="domain" description="SCP2" evidence="1">
    <location>
        <begin position="28"/>
        <end position="81"/>
    </location>
</feature>
<organism evidence="2 3">
    <name type="scientific">Phaeovulum veldkampii DSM 11550</name>
    <dbReference type="NCBI Taxonomy" id="1185920"/>
    <lineage>
        <taxon>Bacteria</taxon>
        <taxon>Pseudomonadati</taxon>
        <taxon>Pseudomonadota</taxon>
        <taxon>Alphaproteobacteria</taxon>
        <taxon>Rhodobacterales</taxon>
        <taxon>Paracoccaceae</taxon>
        <taxon>Phaeovulum</taxon>
    </lineage>
</organism>
<dbReference type="InterPro" id="IPR036527">
    <property type="entry name" value="SCP2_sterol-bd_dom_sf"/>
</dbReference>
<dbReference type="RefSeq" id="WP_107326024.1">
    <property type="nucleotide sequence ID" value="NZ_PZKF01000049.1"/>
</dbReference>
<evidence type="ECO:0000313" key="3">
    <source>
        <dbReference type="Proteomes" id="UP000241899"/>
    </source>
</evidence>
<name>A0A2T4JAK7_9RHOB</name>
<dbReference type="EMBL" id="PZKF01000049">
    <property type="protein sequence ID" value="PTE14932.1"/>
    <property type="molecule type" value="Genomic_DNA"/>
</dbReference>
<dbReference type="InterPro" id="IPR003033">
    <property type="entry name" value="SCP2_sterol-bd_dom"/>
</dbReference>
<sequence>MARKLGGSFPPTAKFVIPGEGTIIADADGVRAGEDEAAVTMTASAEVFRGILEGSVNPTMAFMSGKLKIDGSMGLALQLAGKLS</sequence>
<dbReference type="Pfam" id="PF02036">
    <property type="entry name" value="SCP2"/>
    <property type="match status" value="1"/>
</dbReference>
<comment type="caution">
    <text evidence="2">The sequence shown here is derived from an EMBL/GenBank/DDBJ whole genome shotgun (WGS) entry which is preliminary data.</text>
</comment>
<reference evidence="2 3" key="1">
    <citation type="submission" date="2018-03" db="EMBL/GenBank/DDBJ databases">
        <title>Rhodobacter veldkampii.</title>
        <authorList>
            <person name="Meyer T.E."/>
            <person name="Miller S."/>
            <person name="Lodha T."/>
            <person name="Gandham S."/>
            <person name="Chintalapati S."/>
            <person name="Chintalapati V.R."/>
        </authorList>
    </citation>
    <scope>NUCLEOTIDE SEQUENCE [LARGE SCALE GENOMIC DNA]</scope>
    <source>
        <strain evidence="2 3">DSM 11550</strain>
    </source>
</reference>
<dbReference type="SUPFAM" id="SSF55718">
    <property type="entry name" value="SCP-like"/>
    <property type="match status" value="1"/>
</dbReference>
<dbReference type="Proteomes" id="UP000241899">
    <property type="component" value="Unassembled WGS sequence"/>
</dbReference>
<protein>
    <submittedName>
        <fullName evidence="2">Sterol carrier family protein</fullName>
    </submittedName>
</protein>
<proteinExistence type="predicted"/>
<keyword evidence="3" id="KW-1185">Reference proteome</keyword>